<dbReference type="SUPFAM" id="SSF48208">
    <property type="entry name" value="Six-hairpin glycosidases"/>
    <property type="match status" value="1"/>
</dbReference>
<evidence type="ECO:0000259" key="2">
    <source>
        <dbReference type="Pfam" id="PF20736"/>
    </source>
</evidence>
<keyword evidence="4" id="KW-1185">Reference proteome</keyword>
<evidence type="ECO:0008006" key="5">
    <source>
        <dbReference type="Google" id="ProtNLM"/>
    </source>
</evidence>
<proteinExistence type="predicted"/>
<dbReference type="EMBL" id="VCIW01000005">
    <property type="protein sequence ID" value="TLS52373.1"/>
    <property type="molecule type" value="Genomic_DNA"/>
</dbReference>
<dbReference type="InterPro" id="IPR012878">
    <property type="entry name" value="Beta-AFase-like_GH127_cat"/>
</dbReference>
<organism evidence="3 4">
    <name type="scientific">Paenibacillus antri</name>
    <dbReference type="NCBI Taxonomy" id="2582848"/>
    <lineage>
        <taxon>Bacteria</taxon>
        <taxon>Bacillati</taxon>
        <taxon>Bacillota</taxon>
        <taxon>Bacilli</taxon>
        <taxon>Bacillales</taxon>
        <taxon>Paenibacillaceae</taxon>
        <taxon>Paenibacillus</taxon>
    </lineage>
</organism>
<dbReference type="AlphaFoldDB" id="A0A5R9GHU5"/>
<dbReference type="InterPro" id="IPR008928">
    <property type="entry name" value="6-hairpin_glycosidase_sf"/>
</dbReference>
<dbReference type="Pfam" id="PF20736">
    <property type="entry name" value="Glyco_hydro127M"/>
    <property type="match status" value="1"/>
</dbReference>
<dbReference type="InterPro" id="IPR049046">
    <property type="entry name" value="Beta-AFase-like_GH127_middle"/>
</dbReference>
<dbReference type="PANTHER" id="PTHR43465:SF2">
    <property type="entry name" value="DUF1680 DOMAIN PROTEIN (AFU_ORTHOLOGUE AFUA_1G08910)"/>
    <property type="match status" value="1"/>
</dbReference>
<accession>A0A5R9GHU5</accession>
<protein>
    <recommendedName>
        <fullName evidence="5">Glycoside hydrolase family 127 protein</fullName>
    </recommendedName>
</protein>
<comment type="caution">
    <text evidence="3">The sequence shown here is derived from an EMBL/GenBank/DDBJ whole genome shotgun (WGS) entry which is preliminary data.</text>
</comment>
<dbReference type="RefSeq" id="WP_138194029.1">
    <property type="nucleotide sequence ID" value="NZ_VCIW01000005.1"/>
</dbReference>
<feature type="domain" description="Non-reducing end beta-L-arabinofuranosidase-like GH127 catalytic" evidence="1">
    <location>
        <begin position="83"/>
        <end position="380"/>
    </location>
</feature>
<dbReference type="PANTHER" id="PTHR43465">
    <property type="entry name" value="DUF1680 DOMAIN PROTEIN (AFU_ORTHOLOGUE AFUA_1G08910)"/>
    <property type="match status" value="1"/>
</dbReference>
<evidence type="ECO:0000313" key="4">
    <source>
        <dbReference type="Proteomes" id="UP000309676"/>
    </source>
</evidence>
<gene>
    <name evidence="3" type="ORF">FE782_10395</name>
</gene>
<feature type="domain" description="Non-reducing end beta-L-arabinofuranosidase-like GH127 middle" evidence="2">
    <location>
        <begin position="392"/>
        <end position="487"/>
    </location>
</feature>
<name>A0A5R9GHU5_9BACL</name>
<reference evidence="3 4" key="1">
    <citation type="submission" date="2019-05" db="EMBL/GenBank/DDBJ databases">
        <authorList>
            <person name="Narsing Rao M.P."/>
            <person name="Li W.J."/>
        </authorList>
    </citation>
    <scope>NUCLEOTIDE SEQUENCE [LARGE SCALE GENOMIC DNA]</scope>
    <source>
        <strain evidence="3 4">SYSU_K30003</strain>
    </source>
</reference>
<evidence type="ECO:0000313" key="3">
    <source>
        <dbReference type="EMBL" id="TLS52373.1"/>
    </source>
</evidence>
<evidence type="ECO:0000259" key="1">
    <source>
        <dbReference type="Pfam" id="PF07944"/>
    </source>
</evidence>
<dbReference type="OrthoDB" id="9757939at2"/>
<dbReference type="Pfam" id="PF07944">
    <property type="entry name" value="Beta-AFase-like_GH127_cat"/>
    <property type="match status" value="1"/>
</dbReference>
<dbReference type="Proteomes" id="UP000309676">
    <property type="component" value="Unassembled WGS sequence"/>
</dbReference>
<sequence length="626" mass="70670">MSIAHRLQPASRLPAEAAFEELPLGSILPSGWLKDQLVIQSKGFTGRLPRYWDHLGPDSGWLGGPGEKWERGPYYIDGLLPLAYLLQDEALLAEARPWIEWTLSSQQPDGQFGPADEDDWWPRMVMVKALIQYAEATEDERVVPFLLNFFRYKAAHIEERPLRDWGKARGGEAILSLQWLYRRTGEDFLLELASTIHAQTEDWTGLFSDFPYWRYQTKFDHRIHVVNVAMGLKEPALYSLLSNREEHREASRKGIEALMRYHGQLHGMFSGDEWLAGTHPSQGVELCAVVEYMYTLEHLVRIFGDGWYGDILERVAYNALPATISADWTSHQYVQQVNQIKCTKEHRNWTENRDDANMFGLEPNFGCCTANMHQGWPKFAARLWLGTPDEGVALVAYAPCTVKTEVAGGVDATFEVRTEYPFRDAVEIEVRPSRACRFPLKLRMPAWCSRPQVRVNGAAVALDIVSGFATIERQWAPGDRVTVSLPMEVTLEKRANGAVGVTRGPLVYALPLPERWSRRSGNLPFADWEIVPASGAAWNFGLAVDGKSGVFSVEEAEVREQPYSAEQAPVRLKARAKRVAQWREEMNSAGELPLSPVVSAEAEEEIVLVPYASAKLRIAEFPVTKE</sequence>
<dbReference type="GO" id="GO:0005975">
    <property type="term" value="P:carbohydrate metabolic process"/>
    <property type="evidence" value="ECO:0007669"/>
    <property type="project" value="InterPro"/>
</dbReference>
<dbReference type="InterPro" id="IPR049174">
    <property type="entry name" value="Beta-AFase-like"/>
</dbReference>